<reference evidence="3 4" key="1">
    <citation type="submission" date="2018-05" db="EMBL/GenBank/DDBJ databases">
        <title>Genomic Encyclopedia of Type Strains, Phase IV (KMG-IV): sequencing the most valuable type-strain genomes for metagenomic binning, comparative biology and taxonomic classification.</title>
        <authorList>
            <person name="Goeker M."/>
        </authorList>
    </citation>
    <scope>NUCLEOTIDE SEQUENCE [LARGE SCALE GENOMIC DNA]</scope>
    <source>
        <strain evidence="3 4">DSM 103371</strain>
    </source>
</reference>
<dbReference type="Pfam" id="PF01011">
    <property type="entry name" value="PQQ"/>
    <property type="match status" value="1"/>
</dbReference>
<keyword evidence="4" id="KW-1185">Reference proteome</keyword>
<evidence type="ECO:0000313" key="4">
    <source>
        <dbReference type="Proteomes" id="UP000245390"/>
    </source>
</evidence>
<evidence type="ECO:0000313" key="3">
    <source>
        <dbReference type="EMBL" id="PWK55093.1"/>
    </source>
</evidence>
<dbReference type="SUPFAM" id="SSF50998">
    <property type="entry name" value="Quinoprotein alcohol dehydrogenase-like"/>
    <property type="match status" value="1"/>
</dbReference>
<dbReference type="EMBL" id="QGGV01000009">
    <property type="protein sequence ID" value="PWK55093.1"/>
    <property type="molecule type" value="Genomic_DNA"/>
</dbReference>
<accession>A0A316G397</accession>
<feature type="chain" id="PRO_5016252624" description="Pyrrolo-quinoline quinone repeat domain-containing protein" evidence="1">
    <location>
        <begin position="23"/>
        <end position="79"/>
    </location>
</feature>
<feature type="domain" description="Pyrrolo-quinoline quinone repeat" evidence="2">
    <location>
        <begin position="36"/>
        <end position="70"/>
    </location>
</feature>
<keyword evidence="1" id="KW-0732">Signal</keyword>
<dbReference type="InterPro" id="IPR011047">
    <property type="entry name" value="Quinoprotein_ADH-like_sf"/>
</dbReference>
<sequence>MKVRTLLTSGVALCLVASAALANDDLVTQMENPAQWAIQTGDYKNQRYSALDKINKENVGDLQVAWTWAFFVVTKARRW</sequence>
<dbReference type="Proteomes" id="UP000245390">
    <property type="component" value="Unassembled WGS sequence"/>
</dbReference>
<dbReference type="AlphaFoldDB" id="A0A316G397"/>
<feature type="signal peptide" evidence="1">
    <location>
        <begin position="1"/>
        <end position="22"/>
    </location>
</feature>
<gene>
    <name evidence="3" type="ORF">C8D95_109181</name>
</gene>
<evidence type="ECO:0000259" key="2">
    <source>
        <dbReference type="Pfam" id="PF01011"/>
    </source>
</evidence>
<name>A0A316G397_9RHOB</name>
<organism evidence="3 4">
    <name type="scientific">Silicimonas algicola</name>
    <dbReference type="NCBI Taxonomy" id="1826607"/>
    <lineage>
        <taxon>Bacteria</taxon>
        <taxon>Pseudomonadati</taxon>
        <taxon>Pseudomonadota</taxon>
        <taxon>Alphaproteobacteria</taxon>
        <taxon>Rhodobacterales</taxon>
        <taxon>Paracoccaceae</taxon>
    </lineage>
</organism>
<dbReference type="Gene3D" id="2.140.10.10">
    <property type="entry name" value="Quinoprotein alcohol dehydrogenase-like superfamily"/>
    <property type="match status" value="1"/>
</dbReference>
<evidence type="ECO:0000256" key="1">
    <source>
        <dbReference type="SAM" id="SignalP"/>
    </source>
</evidence>
<comment type="caution">
    <text evidence="3">The sequence shown here is derived from an EMBL/GenBank/DDBJ whole genome shotgun (WGS) entry which is preliminary data.</text>
</comment>
<dbReference type="InterPro" id="IPR002372">
    <property type="entry name" value="PQQ_rpt_dom"/>
</dbReference>
<protein>
    <recommendedName>
        <fullName evidence="2">Pyrrolo-quinoline quinone repeat domain-containing protein</fullName>
    </recommendedName>
</protein>
<proteinExistence type="predicted"/>